<dbReference type="InterPro" id="IPR036390">
    <property type="entry name" value="WH_DNA-bd_sf"/>
</dbReference>
<dbReference type="PANTHER" id="PTHR33164">
    <property type="entry name" value="TRANSCRIPTIONAL REGULATOR, MARR FAMILY"/>
    <property type="match status" value="1"/>
</dbReference>
<dbReference type="PANTHER" id="PTHR33164:SF99">
    <property type="entry name" value="MARR FAMILY REGULATORY PROTEIN"/>
    <property type="match status" value="1"/>
</dbReference>
<feature type="domain" description="HTH marR-type" evidence="2">
    <location>
        <begin position="41"/>
        <end position="91"/>
    </location>
</feature>
<protein>
    <submittedName>
        <fullName evidence="3">MarR family protein</fullName>
    </submittedName>
</protein>
<sequence length="170" mass="17941">MSPDAARLDALIREIRGAFNRLKAVAERLHRESGVNASMRAVMEALGDGPRPVPDIARARGVSRQHIQVNMDALAAAGLVEAQDNPAHRRSPLYALTPAGVRLFGAMRAAEAALLERLAGEFPPEALGAARTTTAALNRHLDAALLELGEDDGDNEDGNERAGHAAGTKA</sequence>
<dbReference type="InParanoid" id="A0A1Y5SKY0"/>
<evidence type="ECO:0000256" key="1">
    <source>
        <dbReference type="SAM" id="MobiDB-lite"/>
    </source>
</evidence>
<keyword evidence="4" id="KW-1185">Reference proteome</keyword>
<dbReference type="InterPro" id="IPR000835">
    <property type="entry name" value="HTH_MarR-typ"/>
</dbReference>
<dbReference type="GO" id="GO:0006950">
    <property type="term" value="P:response to stress"/>
    <property type="evidence" value="ECO:0007669"/>
    <property type="project" value="TreeGrafter"/>
</dbReference>
<evidence type="ECO:0000313" key="3">
    <source>
        <dbReference type="EMBL" id="SLN41442.1"/>
    </source>
</evidence>
<dbReference type="SUPFAM" id="SSF46785">
    <property type="entry name" value="Winged helix' DNA-binding domain"/>
    <property type="match status" value="1"/>
</dbReference>
<feature type="region of interest" description="Disordered" evidence="1">
    <location>
        <begin position="149"/>
        <end position="170"/>
    </location>
</feature>
<dbReference type="Gene3D" id="1.10.10.10">
    <property type="entry name" value="Winged helix-like DNA-binding domain superfamily/Winged helix DNA-binding domain"/>
    <property type="match status" value="1"/>
</dbReference>
<reference evidence="3 4" key="1">
    <citation type="submission" date="2017-03" db="EMBL/GenBank/DDBJ databases">
        <authorList>
            <person name="Afonso C.L."/>
            <person name="Miller P.J."/>
            <person name="Scott M.A."/>
            <person name="Spackman E."/>
            <person name="Goraichik I."/>
            <person name="Dimitrov K.M."/>
            <person name="Suarez D.L."/>
            <person name="Swayne D.E."/>
        </authorList>
    </citation>
    <scope>NUCLEOTIDE SEQUENCE [LARGE SCALE GENOMIC DNA]</scope>
    <source>
        <strain evidence="3 4">CECT 7691</strain>
    </source>
</reference>
<accession>A0A1Y5SKY0</accession>
<gene>
    <name evidence="3" type="ORF">OCH7691_01754</name>
</gene>
<dbReference type="AlphaFoldDB" id="A0A1Y5SKY0"/>
<dbReference type="Proteomes" id="UP000193200">
    <property type="component" value="Unassembled WGS sequence"/>
</dbReference>
<proteinExistence type="predicted"/>
<name>A0A1Y5SKY0_9PROT</name>
<dbReference type="Pfam" id="PF12802">
    <property type="entry name" value="MarR_2"/>
    <property type="match status" value="1"/>
</dbReference>
<dbReference type="EMBL" id="FWFR01000001">
    <property type="protein sequence ID" value="SLN41442.1"/>
    <property type="molecule type" value="Genomic_DNA"/>
</dbReference>
<dbReference type="OrthoDB" id="5511415at2"/>
<organism evidence="3 4">
    <name type="scientific">Oceanibacterium hippocampi</name>
    <dbReference type="NCBI Taxonomy" id="745714"/>
    <lineage>
        <taxon>Bacteria</taxon>
        <taxon>Pseudomonadati</taxon>
        <taxon>Pseudomonadota</taxon>
        <taxon>Alphaproteobacteria</taxon>
        <taxon>Sneathiellales</taxon>
        <taxon>Sneathiellaceae</taxon>
        <taxon>Oceanibacterium</taxon>
    </lineage>
</organism>
<dbReference type="RefSeq" id="WP_085882965.1">
    <property type="nucleotide sequence ID" value="NZ_FWFR01000001.1"/>
</dbReference>
<evidence type="ECO:0000313" key="4">
    <source>
        <dbReference type="Proteomes" id="UP000193200"/>
    </source>
</evidence>
<evidence type="ECO:0000259" key="2">
    <source>
        <dbReference type="Pfam" id="PF12802"/>
    </source>
</evidence>
<dbReference type="InterPro" id="IPR036388">
    <property type="entry name" value="WH-like_DNA-bd_sf"/>
</dbReference>
<dbReference type="GO" id="GO:0003700">
    <property type="term" value="F:DNA-binding transcription factor activity"/>
    <property type="evidence" value="ECO:0007669"/>
    <property type="project" value="InterPro"/>
</dbReference>
<dbReference type="InterPro" id="IPR039422">
    <property type="entry name" value="MarR/SlyA-like"/>
</dbReference>